<accession>D0FZL3</accession>
<keyword evidence="2" id="KW-1185">Reference proteome</keyword>
<evidence type="ECO:0000313" key="1">
    <source>
        <dbReference type="EMBL" id="BAI48018.1"/>
    </source>
</evidence>
<dbReference type="Proteomes" id="UP000011276">
    <property type="component" value="Genome"/>
</dbReference>
<dbReference type="KEGG" id="vg:11273148"/>
<dbReference type="GeneID" id="11273148"/>
<organismHost>
    <name type="scientific">Rosellinia necatrix</name>
    <name type="common">White root-rot fungus</name>
    <dbReference type="NCBI Taxonomy" id="77044"/>
</organismHost>
<evidence type="ECO:0000313" key="2">
    <source>
        <dbReference type="Proteomes" id="UP000011276"/>
    </source>
</evidence>
<name>D0FZL3_RMBV1</name>
<organism evidence="1 2">
    <name type="scientific">Rosellinia necatrix megabirnavirus 1 (isolate -/Japan/W779/2001)</name>
    <name type="common">RnMBV1</name>
    <dbReference type="NCBI Taxonomy" id="658904"/>
    <lineage>
        <taxon>Viruses</taxon>
        <taxon>Riboviria</taxon>
        <taxon>Orthornavirae</taxon>
        <taxon>Duplornaviricota</taxon>
        <taxon>Chrymotiviricetes</taxon>
        <taxon>Ghabrivirales</taxon>
        <taxon>Alphatotivirineae</taxon>
        <taxon>Megabirnaviridae</taxon>
        <taxon>Megabirnavirus</taxon>
        <taxon>Megabirnavirus ichi</taxon>
        <taxon>Rosellinia necatrix megabirnavirus 1</taxon>
    </lineage>
</organism>
<protein>
    <submittedName>
        <fullName evidence="1">Uncharacterized protein</fullName>
    </submittedName>
</protein>
<dbReference type="EMBL" id="AB512283">
    <property type="protein sequence ID" value="BAI48018.1"/>
    <property type="molecule type" value="Genomic_RNA"/>
</dbReference>
<sequence length="227" mass="24025">MLARALCSDRALACLKSLRAGNVARIRREIAVVVKVVKCCRLLVERVARRKVSEGVPSGSTDVVPLEVSGLTEATVFDHLLLQLVQETLLPSPVSGGAVGVTHRTAEEAAPASALQVGTSAGTDVIPDVVLTSVVSYHREAVEHIFVAAEARAGTREVQLLLASVDESLVRAVYPAGLTDPVLTLLAHDYADSDIGQPFTLHYSELDLGCLSSLTPEEETGDADDGY</sequence>
<dbReference type="RefSeq" id="YP_003288765.1">
    <property type="nucleotide sequence ID" value="NC_013463.1"/>
</dbReference>
<proteinExistence type="predicted"/>
<reference evidence="1 2" key="1">
    <citation type="journal article" date="2009" name="J. Virol.">
        <title>A novel bipartite double-stranded RNA Mycovirus from the white root rot Fungus Rosellinia necatrix: molecular and biological characterization, taxonomic considerations, and potential for biological control.</title>
        <authorList>
            <person name="Chiba S."/>
            <person name="Salaipeth L."/>
            <person name="Lin Y.H."/>
            <person name="Sasaki A."/>
            <person name="Kanematsu S."/>
            <person name="Suzuki N."/>
        </authorList>
    </citation>
    <scope>NUCLEOTIDE SEQUENCE [LARGE SCALE GENOMIC DNA]</scope>
    <source>
        <strain evidence="2">Isolate -/Japan/W779/2001</strain>
    </source>
</reference>